<feature type="domain" description="Histidine kinase" evidence="16">
    <location>
        <begin position="385"/>
        <end position="599"/>
    </location>
</feature>
<dbReference type="Pfam" id="PF02518">
    <property type="entry name" value="HATPase_c"/>
    <property type="match status" value="1"/>
</dbReference>
<evidence type="ECO:0000256" key="7">
    <source>
        <dbReference type="ARBA" id="ARBA00022692"/>
    </source>
</evidence>
<dbReference type="InterPro" id="IPR036890">
    <property type="entry name" value="HATPase_C_sf"/>
</dbReference>
<dbReference type="Gene3D" id="6.10.250.3020">
    <property type="match status" value="1"/>
</dbReference>
<proteinExistence type="predicted"/>
<evidence type="ECO:0000256" key="13">
    <source>
        <dbReference type="SAM" id="Coils"/>
    </source>
</evidence>
<dbReference type="PANTHER" id="PTHR43065">
    <property type="entry name" value="SENSOR HISTIDINE KINASE"/>
    <property type="match status" value="1"/>
</dbReference>
<keyword evidence="11 15" id="KW-1133">Transmembrane helix</keyword>
<dbReference type="Gene3D" id="1.10.287.130">
    <property type="match status" value="1"/>
</dbReference>
<dbReference type="PANTHER" id="PTHR43065:SF46">
    <property type="entry name" value="C4-DICARBOXYLATE TRANSPORT SENSOR PROTEIN DCTB"/>
    <property type="match status" value="1"/>
</dbReference>
<dbReference type="GO" id="GO:0016301">
    <property type="term" value="F:kinase activity"/>
    <property type="evidence" value="ECO:0007669"/>
    <property type="project" value="UniProtKB-KW"/>
</dbReference>
<evidence type="ECO:0000256" key="12">
    <source>
        <dbReference type="ARBA" id="ARBA00023012"/>
    </source>
</evidence>
<reference evidence="18" key="1">
    <citation type="journal article" date="2019" name="Int. J. Syst. Evol. Microbiol.">
        <title>The Global Catalogue of Microorganisms (GCM) 10K type strain sequencing project: providing services to taxonomists for standard genome sequencing and annotation.</title>
        <authorList>
            <consortium name="The Broad Institute Genomics Platform"/>
            <consortium name="The Broad Institute Genome Sequencing Center for Infectious Disease"/>
            <person name="Wu L."/>
            <person name="Ma J."/>
        </authorList>
    </citation>
    <scope>NUCLEOTIDE SEQUENCE [LARGE SCALE GENOMIC DNA]</scope>
    <source>
        <strain evidence="18">KCTC 23314</strain>
    </source>
</reference>
<dbReference type="RefSeq" id="WP_189689620.1">
    <property type="nucleotide sequence ID" value="NZ_BMYK01000022.1"/>
</dbReference>
<dbReference type="InterPro" id="IPR003594">
    <property type="entry name" value="HATPase_dom"/>
</dbReference>
<keyword evidence="10" id="KW-0067">ATP-binding</keyword>
<gene>
    <name evidence="17" type="ORF">GCM10007320_50240</name>
</gene>
<evidence type="ECO:0000256" key="15">
    <source>
        <dbReference type="SAM" id="Phobius"/>
    </source>
</evidence>
<keyword evidence="18" id="KW-1185">Reference proteome</keyword>
<comment type="subcellular location">
    <subcellularLocation>
        <location evidence="2">Cell membrane</location>
        <topology evidence="2">Multi-pass membrane protein</topology>
    </subcellularLocation>
</comment>
<dbReference type="EC" id="2.7.13.3" evidence="3"/>
<evidence type="ECO:0000256" key="6">
    <source>
        <dbReference type="ARBA" id="ARBA00022679"/>
    </source>
</evidence>
<keyword evidence="7 15" id="KW-0812">Transmembrane</keyword>
<dbReference type="SMART" id="SM00387">
    <property type="entry name" value="HATPase_c"/>
    <property type="match status" value="1"/>
</dbReference>
<evidence type="ECO:0000256" key="3">
    <source>
        <dbReference type="ARBA" id="ARBA00012438"/>
    </source>
</evidence>
<evidence type="ECO:0000256" key="2">
    <source>
        <dbReference type="ARBA" id="ARBA00004651"/>
    </source>
</evidence>
<protein>
    <recommendedName>
        <fullName evidence="3">histidine kinase</fullName>
        <ecNumber evidence="3">2.7.13.3</ecNumber>
    </recommendedName>
</protein>
<evidence type="ECO:0000256" key="9">
    <source>
        <dbReference type="ARBA" id="ARBA00022777"/>
    </source>
</evidence>
<keyword evidence="5" id="KW-0597">Phosphoprotein</keyword>
<evidence type="ECO:0000256" key="5">
    <source>
        <dbReference type="ARBA" id="ARBA00022553"/>
    </source>
</evidence>
<evidence type="ECO:0000256" key="1">
    <source>
        <dbReference type="ARBA" id="ARBA00000085"/>
    </source>
</evidence>
<feature type="coiled-coil region" evidence="13">
    <location>
        <begin position="335"/>
        <end position="369"/>
    </location>
</feature>
<organism evidence="17 18">
    <name type="scientific">Pseudorhodoferax aquiterrae</name>
    <dbReference type="NCBI Taxonomy" id="747304"/>
    <lineage>
        <taxon>Bacteria</taxon>
        <taxon>Pseudomonadati</taxon>
        <taxon>Pseudomonadota</taxon>
        <taxon>Betaproteobacteria</taxon>
        <taxon>Burkholderiales</taxon>
        <taxon>Comamonadaceae</taxon>
    </lineage>
</organism>
<evidence type="ECO:0000256" key="8">
    <source>
        <dbReference type="ARBA" id="ARBA00022741"/>
    </source>
</evidence>
<keyword evidence="4" id="KW-1003">Cell membrane</keyword>
<keyword evidence="12" id="KW-0902">Two-component regulatory system</keyword>
<dbReference type="SMART" id="SM00388">
    <property type="entry name" value="HisKA"/>
    <property type="match status" value="1"/>
</dbReference>
<dbReference type="Pfam" id="PF00512">
    <property type="entry name" value="HisKA"/>
    <property type="match status" value="1"/>
</dbReference>
<evidence type="ECO:0000256" key="4">
    <source>
        <dbReference type="ARBA" id="ARBA00022475"/>
    </source>
</evidence>
<feature type="compositionally biased region" description="Basic and acidic residues" evidence="14">
    <location>
        <begin position="250"/>
        <end position="265"/>
    </location>
</feature>
<evidence type="ECO:0000256" key="11">
    <source>
        <dbReference type="ARBA" id="ARBA00022989"/>
    </source>
</evidence>
<dbReference type="SUPFAM" id="SSF103190">
    <property type="entry name" value="Sensory domain-like"/>
    <property type="match status" value="1"/>
</dbReference>
<dbReference type="Proteomes" id="UP000626210">
    <property type="component" value="Unassembled WGS sequence"/>
</dbReference>
<dbReference type="SUPFAM" id="SSF47384">
    <property type="entry name" value="Homodimeric domain of signal transducing histidine kinase"/>
    <property type="match status" value="1"/>
</dbReference>
<dbReference type="InterPro" id="IPR029151">
    <property type="entry name" value="Sensor-like_sf"/>
</dbReference>
<comment type="caution">
    <text evidence="17">The sequence shown here is derived from an EMBL/GenBank/DDBJ whole genome shotgun (WGS) entry which is preliminary data.</text>
</comment>
<keyword evidence="13" id="KW-0175">Coiled coil</keyword>
<dbReference type="InterPro" id="IPR017055">
    <property type="entry name" value="Sig_transdc_His_kinase_DctB"/>
</dbReference>
<feature type="transmembrane region" description="Helical" evidence="15">
    <location>
        <begin position="310"/>
        <end position="330"/>
    </location>
</feature>
<keyword evidence="8" id="KW-0547">Nucleotide-binding</keyword>
<keyword evidence="9 17" id="KW-0418">Kinase</keyword>
<dbReference type="Gene3D" id="3.30.565.10">
    <property type="entry name" value="Histidine kinase-like ATPase, C-terminal domain"/>
    <property type="match status" value="1"/>
</dbReference>
<dbReference type="PIRSF" id="PIRSF036431">
    <property type="entry name" value="STHK_DctB"/>
    <property type="match status" value="1"/>
</dbReference>
<keyword evidence="6" id="KW-0808">Transferase</keyword>
<keyword evidence="15" id="KW-0472">Membrane</keyword>
<dbReference type="SUPFAM" id="SSF55874">
    <property type="entry name" value="ATPase domain of HSP90 chaperone/DNA topoisomerase II/histidine kinase"/>
    <property type="match status" value="1"/>
</dbReference>
<evidence type="ECO:0000256" key="14">
    <source>
        <dbReference type="SAM" id="MobiDB-lite"/>
    </source>
</evidence>
<dbReference type="InterPro" id="IPR003661">
    <property type="entry name" value="HisK_dim/P_dom"/>
</dbReference>
<dbReference type="EMBL" id="BMYK01000022">
    <property type="protein sequence ID" value="GHC96380.1"/>
    <property type="molecule type" value="Genomic_DNA"/>
</dbReference>
<dbReference type="InterPro" id="IPR036097">
    <property type="entry name" value="HisK_dim/P_sf"/>
</dbReference>
<dbReference type="Gene3D" id="3.30.450.20">
    <property type="entry name" value="PAS domain"/>
    <property type="match status" value="2"/>
</dbReference>
<sequence length="603" mass="64839">MADRAQPPALRLRRFVRATAAALLIGLAAWAGSWLAMRQGLAALEQVAAQRLEVAAARLDAQLARFDFLPSLLETSPEVMQFLAHPEDGQRGYGVNLYLQSLNAIAGSDNLYLVDRAGTAIAAADFALPGTPYGRDLSYRPYVRDALASGRGHFYGVGVTSARAGYYLSYALPSQGQALGLATVKVDLAGMEQEWRQLPGPVLVVDEHQVAILSSRDDWRWRPLVALTGEARAEVATARRYGPSSLEPLGWHDRDQGDGLARRPPGDGQALRVQVDGRPWLASTRQVHQGRWQLILLDDEAAVRASARNWAFSAALATALLLAAGALLAARRRAIRQHLASRAALQRAHDALERKVAERTAALQAAQDELVHAGKLAVLGQLSAGLVHELNQPLAALQTVSDNADQLIQRNRLEEARANLARIGRLVGRLKRLSSQLRLFASKPADILGSVELLRVVQELQQQLAPRLQEGGIALSLEGLPASLAVAGDESRMEQVLANLLGNAIDALQGWPGPRRIEVAATVAGGRARVAIRNNGPLIPDNILARMFQPFITTKPAGKGMGLGLMVSAHLVREFGGTLSAHNLAPTGAEFVLDLPLRRGEAA</sequence>
<name>A0ABQ3G9I7_9BURK</name>
<dbReference type="PRINTS" id="PR00344">
    <property type="entry name" value="BCTRLSENSOR"/>
</dbReference>
<evidence type="ECO:0000259" key="16">
    <source>
        <dbReference type="PROSITE" id="PS50109"/>
    </source>
</evidence>
<dbReference type="InterPro" id="IPR005467">
    <property type="entry name" value="His_kinase_dom"/>
</dbReference>
<dbReference type="CDD" id="cd00082">
    <property type="entry name" value="HisKA"/>
    <property type="match status" value="1"/>
</dbReference>
<feature type="region of interest" description="Disordered" evidence="14">
    <location>
        <begin position="246"/>
        <end position="269"/>
    </location>
</feature>
<comment type="catalytic activity">
    <reaction evidence="1">
        <text>ATP + protein L-histidine = ADP + protein N-phospho-L-histidine.</text>
        <dbReference type="EC" id="2.7.13.3"/>
    </reaction>
</comment>
<accession>A0ABQ3G9I7</accession>
<evidence type="ECO:0000313" key="18">
    <source>
        <dbReference type="Proteomes" id="UP000626210"/>
    </source>
</evidence>
<dbReference type="InterPro" id="IPR004358">
    <property type="entry name" value="Sig_transdc_His_kin-like_C"/>
</dbReference>
<dbReference type="PROSITE" id="PS50109">
    <property type="entry name" value="HIS_KIN"/>
    <property type="match status" value="1"/>
</dbReference>
<evidence type="ECO:0000256" key="10">
    <source>
        <dbReference type="ARBA" id="ARBA00022840"/>
    </source>
</evidence>
<evidence type="ECO:0000313" key="17">
    <source>
        <dbReference type="EMBL" id="GHC96380.1"/>
    </source>
</evidence>